<organism evidence="2 3">
    <name type="scientific">Phytophthora lilii</name>
    <dbReference type="NCBI Taxonomy" id="2077276"/>
    <lineage>
        <taxon>Eukaryota</taxon>
        <taxon>Sar</taxon>
        <taxon>Stramenopiles</taxon>
        <taxon>Oomycota</taxon>
        <taxon>Peronosporomycetes</taxon>
        <taxon>Peronosporales</taxon>
        <taxon>Peronosporaceae</taxon>
        <taxon>Phytophthora</taxon>
    </lineage>
</organism>
<protein>
    <submittedName>
        <fullName evidence="2">Unnamed protein product</fullName>
    </submittedName>
</protein>
<gene>
    <name evidence="2" type="ORF">Plil01_001641800</name>
</gene>
<sequence>MSGGSTTGSVSSESASVPNSALESAALSESGSMDLASASDSSDQSEGGSATSAQTSQNEDVQADAELTPECLPGNCKRSRN</sequence>
<evidence type="ECO:0000256" key="1">
    <source>
        <dbReference type="SAM" id="MobiDB-lite"/>
    </source>
</evidence>
<dbReference type="EMBL" id="BSXW01001926">
    <property type="protein sequence ID" value="GMF39951.1"/>
    <property type="molecule type" value="Genomic_DNA"/>
</dbReference>
<dbReference type="AlphaFoldDB" id="A0A9W6XJX3"/>
<accession>A0A9W6XJX3</accession>
<dbReference type="Proteomes" id="UP001165083">
    <property type="component" value="Unassembled WGS sequence"/>
</dbReference>
<feature type="compositionally biased region" description="Polar residues" evidence="1">
    <location>
        <begin position="51"/>
        <end position="60"/>
    </location>
</feature>
<proteinExistence type="predicted"/>
<feature type="region of interest" description="Disordered" evidence="1">
    <location>
        <begin position="1"/>
        <end position="81"/>
    </location>
</feature>
<feature type="compositionally biased region" description="Low complexity" evidence="1">
    <location>
        <begin position="7"/>
        <end position="50"/>
    </location>
</feature>
<evidence type="ECO:0000313" key="3">
    <source>
        <dbReference type="Proteomes" id="UP001165083"/>
    </source>
</evidence>
<reference evidence="2" key="1">
    <citation type="submission" date="2023-04" db="EMBL/GenBank/DDBJ databases">
        <title>Phytophthora lilii NBRC 32176.</title>
        <authorList>
            <person name="Ichikawa N."/>
            <person name="Sato H."/>
            <person name="Tonouchi N."/>
        </authorList>
    </citation>
    <scope>NUCLEOTIDE SEQUENCE</scope>
    <source>
        <strain evidence="2">NBRC 32176</strain>
    </source>
</reference>
<comment type="caution">
    <text evidence="2">The sequence shown here is derived from an EMBL/GenBank/DDBJ whole genome shotgun (WGS) entry which is preliminary data.</text>
</comment>
<keyword evidence="3" id="KW-1185">Reference proteome</keyword>
<evidence type="ECO:0000313" key="2">
    <source>
        <dbReference type="EMBL" id="GMF39951.1"/>
    </source>
</evidence>
<name>A0A9W6XJX3_9STRA</name>